<dbReference type="EMBL" id="CAGA01000036">
    <property type="protein sequence ID" value="CCE31975.1"/>
    <property type="molecule type" value="Genomic_DNA"/>
</dbReference>
<evidence type="ECO:0000313" key="1">
    <source>
        <dbReference type="EMBL" id="CCE31975.1"/>
    </source>
</evidence>
<dbReference type="OrthoDB" id="4959071at2759"/>
<dbReference type="AlphaFoldDB" id="M1W8M7"/>
<proteinExistence type="predicted"/>
<protein>
    <submittedName>
        <fullName evidence="1">Uncharacterized protein</fullName>
    </submittedName>
</protein>
<dbReference type="PhylomeDB" id="M1W8M7"/>
<evidence type="ECO:0000313" key="2">
    <source>
        <dbReference type="Proteomes" id="UP000016801"/>
    </source>
</evidence>
<reference evidence="1 2" key="1">
    <citation type="journal article" date="2013" name="PLoS Genet.">
        <title>Plant-symbiotic fungi as chemical engineers: Multi-genome analysis of the Clavicipitaceae reveals dynamics of alkaloid loci.</title>
        <authorList>
            <person name="Schardl C.L."/>
            <person name="Young C.A."/>
            <person name="Hesse U."/>
            <person name="Amyotte S.G."/>
            <person name="Andreeva K."/>
            <person name="Calie P.J."/>
            <person name="Fleetwood D.J."/>
            <person name="Haws D.C."/>
            <person name="Moore N."/>
            <person name="Oeser B."/>
            <person name="Panaccione D.G."/>
            <person name="Schweri K.K."/>
            <person name="Voisey C.R."/>
            <person name="Farman M.L."/>
            <person name="Jaromczyk J.W."/>
            <person name="Roe B.A."/>
            <person name="O'Sullivan D.M."/>
            <person name="Scott B."/>
            <person name="Tudzynski P."/>
            <person name="An Z."/>
            <person name="Arnaoudova E.G."/>
            <person name="Bullock C.T."/>
            <person name="Charlton N.D."/>
            <person name="Chen L."/>
            <person name="Cox M."/>
            <person name="Dinkins R.D."/>
            <person name="Florea S."/>
            <person name="Glenn A.E."/>
            <person name="Gordon A."/>
            <person name="Gueldener U."/>
            <person name="Harris D.R."/>
            <person name="Hollin W."/>
            <person name="Jaromczyk J."/>
            <person name="Johnson R.D."/>
            <person name="Khan A.K."/>
            <person name="Leistner E."/>
            <person name="Leuchtmann A."/>
            <person name="Li C."/>
            <person name="Liu J."/>
            <person name="Liu J."/>
            <person name="Liu M."/>
            <person name="Mace W."/>
            <person name="Machado C."/>
            <person name="Nagabhyru P."/>
            <person name="Pan J."/>
            <person name="Schmid J."/>
            <person name="Sugawara K."/>
            <person name="Steiner U."/>
            <person name="Takach J.E."/>
            <person name="Tanaka E."/>
            <person name="Webb J.S."/>
            <person name="Wilson E.V."/>
            <person name="Wiseman J.L."/>
            <person name="Yoshida R."/>
            <person name="Zeng Z."/>
        </authorList>
    </citation>
    <scope>NUCLEOTIDE SEQUENCE [LARGE SCALE GENOMIC DNA]</scope>
    <source>
        <strain evidence="1 2">20.1</strain>
    </source>
</reference>
<keyword evidence="2" id="KW-1185">Reference proteome</keyword>
<dbReference type="HOGENOM" id="CLU_131605_0_0_1"/>
<gene>
    <name evidence="1" type="ORF">CPUR_05833</name>
</gene>
<comment type="caution">
    <text evidence="1">The sequence shown here is derived from an EMBL/GenBank/DDBJ whole genome shotgun (WGS) entry which is preliminary data.</text>
</comment>
<sequence>MSSKQEKSLQNLPSVQDDAQFVTLSEKVDRLTAKMDALIKTVAKDSDTMQKEVAVLNAKLRTLEQNSMARSQNVLVSDTTTFAPLMNIDTGHEVRGPACLNDVRAMDAAALSSCLEELGINPEPTDAKKQEQLLCAYGVKFYRI</sequence>
<name>M1W8M7_CLAP2</name>
<accession>M1W8M7</accession>
<dbReference type="VEuPathDB" id="FungiDB:CPUR_05833"/>
<organism evidence="1 2">
    <name type="scientific">Claviceps purpurea (strain 20.1)</name>
    <name type="common">Ergot fungus</name>
    <name type="synonym">Sphacelia segetum</name>
    <dbReference type="NCBI Taxonomy" id="1111077"/>
    <lineage>
        <taxon>Eukaryota</taxon>
        <taxon>Fungi</taxon>
        <taxon>Dikarya</taxon>
        <taxon>Ascomycota</taxon>
        <taxon>Pezizomycotina</taxon>
        <taxon>Sordariomycetes</taxon>
        <taxon>Hypocreomycetidae</taxon>
        <taxon>Hypocreales</taxon>
        <taxon>Clavicipitaceae</taxon>
        <taxon>Claviceps</taxon>
    </lineage>
</organism>
<dbReference type="Proteomes" id="UP000016801">
    <property type="component" value="Unassembled WGS sequence"/>
</dbReference>